<protein>
    <submittedName>
        <fullName evidence="1">Uncharacterized protein</fullName>
    </submittedName>
</protein>
<comment type="caution">
    <text evidence="1">The sequence shown here is derived from an EMBL/GenBank/DDBJ whole genome shotgun (WGS) entry which is preliminary data.</text>
</comment>
<evidence type="ECO:0000313" key="2">
    <source>
        <dbReference type="Proteomes" id="UP001153328"/>
    </source>
</evidence>
<name>A0A9W4EDV0_9ACTN</name>
<dbReference type="Proteomes" id="UP001153328">
    <property type="component" value="Unassembled WGS sequence"/>
</dbReference>
<gene>
    <name evidence="1" type="ORF">SBRY_20708</name>
</gene>
<keyword evidence="2" id="KW-1185">Reference proteome</keyword>
<reference evidence="1" key="1">
    <citation type="submission" date="2021-06" db="EMBL/GenBank/DDBJ databases">
        <authorList>
            <person name="Arsene-Ploetze F."/>
        </authorList>
    </citation>
    <scope>NUCLEOTIDE SEQUENCE</scope>
    <source>
        <strain evidence="1">SBRY1</strain>
    </source>
</reference>
<evidence type="ECO:0000313" key="1">
    <source>
        <dbReference type="EMBL" id="CAG7630819.1"/>
    </source>
</evidence>
<sequence>MIEQANTRQSFGAVISCHLMTKAVRDFVTGRAIRGAGLPC</sequence>
<accession>A0A9W4EDV0</accession>
<organism evidence="1 2">
    <name type="scientific">Actinacidiphila bryophytorum</name>
    <dbReference type="NCBI Taxonomy" id="1436133"/>
    <lineage>
        <taxon>Bacteria</taxon>
        <taxon>Bacillati</taxon>
        <taxon>Actinomycetota</taxon>
        <taxon>Actinomycetes</taxon>
        <taxon>Kitasatosporales</taxon>
        <taxon>Streptomycetaceae</taxon>
        <taxon>Actinacidiphila</taxon>
    </lineage>
</organism>
<dbReference type="EMBL" id="CAJVAX010000012">
    <property type="protein sequence ID" value="CAG7630819.1"/>
    <property type="molecule type" value="Genomic_DNA"/>
</dbReference>
<dbReference type="AlphaFoldDB" id="A0A9W4EDV0"/>
<proteinExistence type="predicted"/>